<dbReference type="Proteomes" id="UP000642070">
    <property type="component" value="Unassembled WGS sequence"/>
</dbReference>
<sequence length="95" mass="10366">MDEHPYAIGSDVWPGLAKMAEEAGELTQVVGKLIAAGGATRHYDGSDLRRRLADECGDVLAAIRFFAEVNGLTEEVEARAAAKADTLRRWHTRRG</sequence>
<organism evidence="1 2">
    <name type="scientific">Dactylosporangium sucinum</name>
    <dbReference type="NCBI Taxonomy" id="1424081"/>
    <lineage>
        <taxon>Bacteria</taxon>
        <taxon>Bacillati</taxon>
        <taxon>Actinomycetota</taxon>
        <taxon>Actinomycetes</taxon>
        <taxon>Micromonosporales</taxon>
        <taxon>Micromonosporaceae</taxon>
        <taxon>Dactylosporangium</taxon>
    </lineage>
</organism>
<dbReference type="AlphaFoldDB" id="A0A917UF62"/>
<keyword evidence="2" id="KW-1185">Reference proteome</keyword>
<dbReference type="Gene3D" id="1.10.287.1080">
    <property type="entry name" value="MazG-like"/>
    <property type="match status" value="1"/>
</dbReference>
<comment type="caution">
    <text evidence="1">The sequence shown here is derived from an EMBL/GenBank/DDBJ whole genome shotgun (WGS) entry which is preliminary data.</text>
</comment>
<accession>A0A917UF62</accession>
<proteinExistence type="predicted"/>
<gene>
    <name evidence="1" type="ORF">GCM10007977_095430</name>
</gene>
<dbReference type="RefSeq" id="WP_190256706.1">
    <property type="nucleotide sequence ID" value="NZ_BMPI01000079.1"/>
</dbReference>
<reference evidence="1" key="2">
    <citation type="submission" date="2020-09" db="EMBL/GenBank/DDBJ databases">
        <authorList>
            <person name="Sun Q."/>
            <person name="Ohkuma M."/>
        </authorList>
    </citation>
    <scope>NUCLEOTIDE SEQUENCE</scope>
    <source>
        <strain evidence="1">JCM 19831</strain>
    </source>
</reference>
<dbReference type="EMBL" id="BMPI01000079">
    <property type="protein sequence ID" value="GGM78749.1"/>
    <property type="molecule type" value="Genomic_DNA"/>
</dbReference>
<evidence type="ECO:0008006" key="3">
    <source>
        <dbReference type="Google" id="ProtNLM"/>
    </source>
</evidence>
<evidence type="ECO:0000313" key="1">
    <source>
        <dbReference type="EMBL" id="GGM78749.1"/>
    </source>
</evidence>
<evidence type="ECO:0000313" key="2">
    <source>
        <dbReference type="Proteomes" id="UP000642070"/>
    </source>
</evidence>
<reference evidence="1" key="1">
    <citation type="journal article" date="2014" name="Int. J. Syst. Evol. Microbiol.">
        <title>Complete genome sequence of Corynebacterium casei LMG S-19264T (=DSM 44701T), isolated from a smear-ripened cheese.</title>
        <authorList>
            <consortium name="US DOE Joint Genome Institute (JGI-PGF)"/>
            <person name="Walter F."/>
            <person name="Albersmeier A."/>
            <person name="Kalinowski J."/>
            <person name="Ruckert C."/>
        </authorList>
    </citation>
    <scope>NUCLEOTIDE SEQUENCE</scope>
    <source>
        <strain evidence="1">JCM 19831</strain>
    </source>
</reference>
<protein>
    <recommendedName>
        <fullName evidence="3">NTP pyrophosphohydrolase MazG putative catalytic core domain-containing protein</fullName>
    </recommendedName>
</protein>
<name>A0A917UF62_9ACTN</name>
<dbReference type="SUPFAM" id="SSF101386">
    <property type="entry name" value="all-alpha NTP pyrophosphatases"/>
    <property type="match status" value="1"/>
</dbReference>